<name>A0A4P9Y7S6_9FUNG</name>
<dbReference type="OrthoDB" id="10362473at2759"/>
<keyword evidence="1" id="KW-1133">Transmembrane helix</keyword>
<evidence type="ECO:0000256" key="1">
    <source>
        <dbReference type="SAM" id="Phobius"/>
    </source>
</evidence>
<dbReference type="Proteomes" id="UP000267251">
    <property type="component" value="Unassembled WGS sequence"/>
</dbReference>
<keyword evidence="1" id="KW-0472">Membrane</keyword>
<accession>A0A4P9Y7S6</accession>
<evidence type="ECO:0000313" key="2">
    <source>
        <dbReference type="EMBL" id="RKP14331.1"/>
    </source>
</evidence>
<reference evidence="3" key="1">
    <citation type="journal article" date="2018" name="Nat. Microbiol.">
        <title>Leveraging single-cell genomics to expand the fungal tree of life.</title>
        <authorList>
            <person name="Ahrendt S.R."/>
            <person name="Quandt C.A."/>
            <person name="Ciobanu D."/>
            <person name="Clum A."/>
            <person name="Salamov A."/>
            <person name="Andreopoulos B."/>
            <person name="Cheng J.F."/>
            <person name="Woyke T."/>
            <person name="Pelin A."/>
            <person name="Henrissat B."/>
            <person name="Reynolds N.K."/>
            <person name="Benny G.L."/>
            <person name="Smith M.E."/>
            <person name="James T.Y."/>
            <person name="Grigoriev I.V."/>
        </authorList>
    </citation>
    <scope>NUCLEOTIDE SEQUENCE [LARGE SCALE GENOMIC DNA]</scope>
</reference>
<gene>
    <name evidence="2" type="ORF">BJ684DRAFT_15330</name>
</gene>
<protein>
    <submittedName>
        <fullName evidence="2">Uncharacterized protein</fullName>
    </submittedName>
</protein>
<sequence length="129" mass="13699">MSLVDLDITSYGDAFHLRGTQSSIRIAHALSERVGSSLRGLGHQVIARAQLHPQTRLAILLLGVGSCLAGAGILCFGIAATVKGISPGRGSRYLLGRGTQYPFPPSMPSSIPSTKEGFLQRWPDLRCIG</sequence>
<keyword evidence="3" id="KW-1185">Reference proteome</keyword>
<dbReference type="AlphaFoldDB" id="A0A4P9Y7S6"/>
<proteinExistence type="predicted"/>
<feature type="transmembrane region" description="Helical" evidence="1">
    <location>
        <begin position="57"/>
        <end position="82"/>
    </location>
</feature>
<organism evidence="2 3">
    <name type="scientific">Piptocephalis cylindrospora</name>
    <dbReference type="NCBI Taxonomy" id="1907219"/>
    <lineage>
        <taxon>Eukaryota</taxon>
        <taxon>Fungi</taxon>
        <taxon>Fungi incertae sedis</taxon>
        <taxon>Zoopagomycota</taxon>
        <taxon>Zoopagomycotina</taxon>
        <taxon>Zoopagomycetes</taxon>
        <taxon>Zoopagales</taxon>
        <taxon>Piptocephalidaceae</taxon>
        <taxon>Piptocephalis</taxon>
    </lineage>
</organism>
<evidence type="ECO:0000313" key="3">
    <source>
        <dbReference type="Proteomes" id="UP000267251"/>
    </source>
</evidence>
<keyword evidence="1" id="KW-0812">Transmembrane</keyword>
<dbReference type="EMBL" id="KZ987849">
    <property type="protein sequence ID" value="RKP14331.1"/>
    <property type="molecule type" value="Genomic_DNA"/>
</dbReference>